<comment type="similarity">
    <text evidence="1">Belongs to the LysR transcriptional regulatory family.</text>
</comment>
<dbReference type="InterPro" id="IPR036388">
    <property type="entry name" value="WH-like_DNA-bd_sf"/>
</dbReference>
<organism evidence="6 7">
    <name type="scientific">Candidatus Scatomorpha merdipullorum</name>
    <dbReference type="NCBI Taxonomy" id="2840927"/>
    <lineage>
        <taxon>Bacteria</taxon>
        <taxon>Bacillati</taxon>
        <taxon>Bacillota</taxon>
        <taxon>Clostridia</taxon>
        <taxon>Eubacteriales</taxon>
        <taxon>Candidatus Scatomorpha</taxon>
    </lineage>
</organism>
<dbReference type="EMBL" id="DVJK01000254">
    <property type="protein sequence ID" value="HIS67673.1"/>
    <property type="molecule type" value="Genomic_DNA"/>
</dbReference>
<evidence type="ECO:0000256" key="2">
    <source>
        <dbReference type="ARBA" id="ARBA00023015"/>
    </source>
</evidence>
<protein>
    <submittedName>
        <fullName evidence="6">LysR family transcriptional regulator</fullName>
    </submittedName>
</protein>
<evidence type="ECO:0000259" key="5">
    <source>
        <dbReference type="PROSITE" id="PS50931"/>
    </source>
</evidence>
<feature type="domain" description="HTH lysR-type" evidence="5">
    <location>
        <begin position="1"/>
        <end position="58"/>
    </location>
</feature>
<dbReference type="SUPFAM" id="SSF46785">
    <property type="entry name" value="Winged helix' DNA-binding domain"/>
    <property type="match status" value="1"/>
</dbReference>
<dbReference type="Gene3D" id="1.10.10.10">
    <property type="entry name" value="Winged helix-like DNA-binding domain superfamily/Winged helix DNA-binding domain"/>
    <property type="match status" value="1"/>
</dbReference>
<dbReference type="Proteomes" id="UP000824001">
    <property type="component" value="Unassembled WGS sequence"/>
</dbReference>
<dbReference type="SUPFAM" id="SSF53850">
    <property type="entry name" value="Periplasmic binding protein-like II"/>
    <property type="match status" value="1"/>
</dbReference>
<evidence type="ECO:0000256" key="1">
    <source>
        <dbReference type="ARBA" id="ARBA00009437"/>
    </source>
</evidence>
<reference evidence="6" key="1">
    <citation type="submission" date="2020-10" db="EMBL/GenBank/DDBJ databases">
        <authorList>
            <person name="Gilroy R."/>
        </authorList>
    </citation>
    <scope>NUCLEOTIDE SEQUENCE</scope>
    <source>
        <strain evidence="6">ChiHjej10B9-9673</strain>
    </source>
</reference>
<sequence length="291" mass="31078">MDTEKCAALLCALETGSVSAAAGRRGYTVSGMSRLLASLEEEVGFRLLRRSRAGVRPTPECEELLDVMRELARLGESCARRAAALRGLETGRVRAGISYPAYYDALAGAMAEFAAEHPGVEIELIEERSSALAEMLARGEADFCIMSRRDVDCVWTPLRLDRLAVWIPAGHPLAGCAAFPDRALEDLPYIDILPGGDTDNARFLAERGINARTRFTTTDIYGALSLVSAGLGAALVNELLARGADADGRAVLLPLSPPHTVEIGAALGREPSLPAARFAEYALPRLLEAGI</sequence>
<gene>
    <name evidence="6" type="ORF">IAC18_08905</name>
</gene>
<reference evidence="6" key="2">
    <citation type="journal article" date="2021" name="PeerJ">
        <title>Extensive microbial diversity within the chicken gut microbiome revealed by metagenomics and culture.</title>
        <authorList>
            <person name="Gilroy R."/>
            <person name="Ravi A."/>
            <person name="Getino M."/>
            <person name="Pursley I."/>
            <person name="Horton D.L."/>
            <person name="Alikhan N.F."/>
            <person name="Baker D."/>
            <person name="Gharbi K."/>
            <person name="Hall N."/>
            <person name="Watson M."/>
            <person name="Adriaenssens E.M."/>
            <person name="Foster-Nyarko E."/>
            <person name="Jarju S."/>
            <person name="Secka A."/>
            <person name="Antonio M."/>
            <person name="Oren A."/>
            <person name="Chaudhuri R.R."/>
            <person name="La Ragione R."/>
            <person name="Hildebrand F."/>
            <person name="Pallen M.J."/>
        </authorList>
    </citation>
    <scope>NUCLEOTIDE SEQUENCE</scope>
    <source>
        <strain evidence="6">ChiHjej10B9-9673</strain>
    </source>
</reference>
<dbReference type="GO" id="GO:0003677">
    <property type="term" value="F:DNA binding"/>
    <property type="evidence" value="ECO:0007669"/>
    <property type="project" value="UniProtKB-KW"/>
</dbReference>
<evidence type="ECO:0000313" key="6">
    <source>
        <dbReference type="EMBL" id="HIS67673.1"/>
    </source>
</evidence>
<evidence type="ECO:0000313" key="7">
    <source>
        <dbReference type="Proteomes" id="UP000824001"/>
    </source>
</evidence>
<dbReference type="GO" id="GO:0003700">
    <property type="term" value="F:DNA-binding transcription factor activity"/>
    <property type="evidence" value="ECO:0007669"/>
    <property type="project" value="InterPro"/>
</dbReference>
<dbReference type="Gene3D" id="3.40.190.10">
    <property type="entry name" value="Periplasmic binding protein-like II"/>
    <property type="match status" value="2"/>
</dbReference>
<dbReference type="Pfam" id="PF00126">
    <property type="entry name" value="HTH_1"/>
    <property type="match status" value="1"/>
</dbReference>
<proteinExistence type="inferred from homology"/>
<dbReference type="InterPro" id="IPR000847">
    <property type="entry name" value="LysR_HTH_N"/>
</dbReference>
<dbReference type="InterPro" id="IPR005119">
    <property type="entry name" value="LysR_subst-bd"/>
</dbReference>
<dbReference type="InterPro" id="IPR036390">
    <property type="entry name" value="WH_DNA-bd_sf"/>
</dbReference>
<comment type="caution">
    <text evidence="6">The sequence shown here is derived from an EMBL/GenBank/DDBJ whole genome shotgun (WGS) entry which is preliminary data.</text>
</comment>
<keyword evidence="3" id="KW-0238">DNA-binding</keyword>
<dbReference type="PROSITE" id="PS50931">
    <property type="entry name" value="HTH_LYSR"/>
    <property type="match status" value="1"/>
</dbReference>
<evidence type="ECO:0000256" key="3">
    <source>
        <dbReference type="ARBA" id="ARBA00023125"/>
    </source>
</evidence>
<dbReference type="PANTHER" id="PTHR30346">
    <property type="entry name" value="TRANSCRIPTIONAL DUAL REGULATOR HCAR-RELATED"/>
    <property type="match status" value="1"/>
</dbReference>
<dbReference type="GO" id="GO:0032993">
    <property type="term" value="C:protein-DNA complex"/>
    <property type="evidence" value="ECO:0007669"/>
    <property type="project" value="TreeGrafter"/>
</dbReference>
<evidence type="ECO:0000256" key="4">
    <source>
        <dbReference type="ARBA" id="ARBA00023163"/>
    </source>
</evidence>
<dbReference type="PANTHER" id="PTHR30346:SF28">
    <property type="entry name" value="HTH-TYPE TRANSCRIPTIONAL REGULATOR CYNR"/>
    <property type="match status" value="1"/>
</dbReference>
<keyword evidence="4" id="KW-0804">Transcription</keyword>
<name>A0A9D1JWA0_9FIRM</name>
<dbReference type="CDD" id="cd05466">
    <property type="entry name" value="PBP2_LTTR_substrate"/>
    <property type="match status" value="1"/>
</dbReference>
<dbReference type="AlphaFoldDB" id="A0A9D1JWA0"/>
<dbReference type="Pfam" id="PF03466">
    <property type="entry name" value="LysR_substrate"/>
    <property type="match status" value="1"/>
</dbReference>
<keyword evidence="2" id="KW-0805">Transcription regulation</keyword>
<accession>A0A9D1JWA0</accession>